<comment type="caution">
    <text evidence="13">The sequence shown here is derived from an EMBL/GenBank/DDBJ whole genome shotgun (WGS) entry which is preliminary data.</text>
</comment>
<evidence type="ECO:0008006" key="15">
    <source>
        <dbReference type="Google" id="ProtNLM"/>
    </source>
</evidence>
<feature type="transmembrane region" description="Helical" evidence="12">
    <location>
        <begin position="47"/>
        <end position="65"/>
    </location>
</feature>
<dbReference type="GO" id="GO:0000139">
    <property type="term" value="C:Golgi membrane"/>
    <property type="evidence" value="ECO:0007669"/>
    <property type="project" value="UniProtKB-SubCell"/>
</dbReference>
<dbReference type="GO" id="GO:0016760">
    <property type="term" value="F:cellulose synthase (UDP-forming) activity"/>
    <property type="evidence" value="ECO:0007669"/>
    <property type="project" value="InterPro"/>
</dbReference>
<organism evidence="13 14">
    <name type="scientific">Eleusine coracana subsp. coracana</name>
    <dbReference type="NCBI Taxonomy" id="191504"/>
    <lineage>
        <taxon>Eukaryota</taxon>
        <taxon>Viridiplantae</taxon>
        <taxon>Streptophyta</taxon>
        <taxon>Embryophyta</taxon>
        <taxon>Tracheophyta</taxon>
        <taxon>Spermatophyta</taxon>
        <taxon>Magnoliopsida</taxon>
        <taxon>Liliopsida</taxon>
        <taxon>Poales</taxon>
        <taxon>Poaceae</taxon>
        <taxon>PACMAD clade</taxon>
        <taxon>Chloridoideae</taxon>
        <taxon>Cynodonteae</taxon>
        <taxon>Eleusininae</taxon>
        <taxon>Eleusine</taxon>
    </lineage>
</organism>
<dbReference type="EMBL" id="BQKI01000007">
    <property type="protein sequence ID" value="GJM98510.1"/>
    <property type="molecule type" value="Genomic_DNA"/>
</dbReference>
<keyword evidence="5 12" id="KW-1133">Transmembrane helix</keyword>
<reference evidence="13" key="1">
    <citation type="journal article" date="2018" name="DNA Res.">
        <title>Multiple hybrid de novo genome assembly of finger millet, an orphan allotetraploid crop.</title>
        <authorList>
            <person name="Hatakeyama M."/>
            <person name="Aluri S."/>
            <person name="Balachadran M.T."/>
            <person name="Sivarajan S.R."/>
            <person name="Patrignani A."/>
            <person name="Gruter S."/>
            <person name="Poveda L."/>
            <person name="Shimizu-Inatsugi R."/>
            <person name="Baeten J."/>
            <person name="Francoijs K.J."/>
            <person name="Nataraja K.N."/>
            <person name="Reddy Y.A.N."/>
            <person name="Phadnis S."/>
            <person name="Ravikumar R.L."/>
            <person name="Schlapbach R."/>
            <person name="Sreeman S.M."/>
            <person name="Shimizu K.K."/>
        </authorList>
    </citation>
    <scope>NUCLEOTIDE SEQUENCE</scope>
</reference>
<evidence type="ECO:0000256" key="12">
    <source>
        <dbReference type="SAM" id="Phobius"/>
    </source>
</evidence>
<evidence type="ECO:0000256" key="3">
    <source>
        <dbReference type="ARBA" id="ARBA00022679"/>
    </source>
</evidence>
<comment type="similarity">
    <text evidence="10">Belongs to the glycosyltransferase 2 family. Plant cellulose synthase-like E subfamily.</text>
</comment>
<gene>
    <name evidence="13" type="primary">ga15531</name>
    <name evidence="13" type="ORF">PR202_ga15531</name>
</gene>
<evidence type="ECO:0000313" key="14">
    <source>
        <dbReference type="Proteomes" id="UP001054889"/>
    </source>
</evidence>
<evidence type="ECO:0000313" key="13">
    <source>
        <dbReference type="EMBL" id="GJM98510.1"/>
    </source>
</evidence>
<evidence type="ECO:0000256" key="9">
    <source>
        <dbReference type="ARBA" id="ARBA00037405"/>
    </source>
</evidence>
<proteinExistence type="inferred from homology"/>
<keyword evidence="14" id="KW-1185">Reference proteome</keyword>
<evidence type="ECO:0000256" key="5">
    <source>
        <dbReference type="ARBA" id="ARBA00022989"/>
    </source>
</evidence>
<dbReference type="GO" id="GO:0071669">
    <property type="term" value="P:plant-type cell wall organization or biogenesis"/>
    <property type="evidence" value="ECO:0007669"/>
    <property type="project" value="UniProtKB-ARBA"/>
</dbReference>
<feature type="transmembrane region" description="Helical" evidence="12">
    <location>
        <begin position="15"/>
        <end position="35"/>
    </location>
</feature>
<keyword evidence="4 12" id="KW-0812">Transmembrane</keyword>
<feature type="binding site" evidence="11">
    <location>
        <position position="106"/>
    </location>
    <ligand>
        <name>UDP-alpha-D-glucose</name>
        <dbReference type="ChEBI" id="CHEBI:58885"/>
    </ligand>
</feature>
<dbReference type="Gene3D" id="3.90.550.10">
    <property type="entry name" value="Spore Coat Polysaccharide Biosynthesis Protein SpsA, Chain A"/>
    <property type="match status" value="1"/>
</dbReference>
<keyword evidence="3" id="KW-0808">Transferase</keyword>
<protein>
    <recommendedName>
        <fullName evidence="15">Cellulose synthase-like protein E6</fullName>
    </recommendedName>
</protein>
<dbReference type="GO" id="GO:0030244">
    <property type="term" value="P:cellulose biosynthetic process"/>
    <property type="evidence" value="ECO:0007669"/>
    <property type="project" value="InterPro"/>
</dbReference>
<feature type="binding site" evidence="11">
    <location>
        <position position="135"/>
    </location>
    <ligand>
        <name>UDP-alpha-D-glucose</name>
        <dbReference type="ChEBI" id="CHEBI:58885"/>
    </ligand>
</feature>
<dbReference type="GO" id="GO:0071555">
    <property type="term" value="P:cell wall organization"/>
    <property type="evidence" value="ECO:0007669"/>
    <property type="project" value="UniProtKB-KW"/>
</dbReference>
<comment type="function">
    <text evidence="9">Thought to be a Golgi-localized beta-glycan synthase that polymerize the backbones of noncellulosic polysaccharides (hemicelluloses) of plant cell wall.</text>
</comment>
<evidence type="ECO:0000256" key="2">
    <source>
        <dbReference type="ARBA" id="ARBA00022676"/>
    </source>
</evidence>
<keyword evidence="2" id="KW-0328">Glycosyltransferase</keyword>
<reference evidence="13" key="2">
    <citation type="submission" date="2021-12" db="EMBL/GenBank/DDBJ databases">
        <title>Resequencing data analysis of finger millet.</title>
        <authorList>
            <person name="Hatakeyama M."/>
            <person name="Aluri S."/>
            <person name="Balachadran M.T."/>
            <person name="Sivarajan S.R."/>
            <person name="Poveda L."/>
            <person name="Shimizu-Inatsugi R."/>
            <person name="Schlapbach R."/>
            <person name="Sreeman S.M."/>
            <person name="Shimizu K.K."/>
        </authorList>
    </citation>
    <scope>NUCLEOTIDE SEQUENCE</scope>
</reference>
<evidence type="ECO:0000256" key="6">
    <source>
        <dbReference type="ARBA" id="ARBA00023034"/>
    </source>
</evidence>
<dbReference type="FunFam" id="3.90.550.10:FF:000138">
    <property type="entry name" value="Cellulose synthase isolog"/>
    <property type="match status" value="1"/>
</dbReference>
<name>A0AAV5CK44_ELECO</name>
<keyword evidence="6" id="KW-0333">Golgi apparatus</keyword>
<evidence type="ECO:0000256" key="10">
    <source>
        <dbReference type="ARBA" id="ARBA00060766"/>
    </source>
</evidence>
<evidence type="ECO:0000256" key="1">
    <source>
        <dbReference type="ARBA" id="ARBA00004653"/>
    </source>
</evidence>
<dbReference type="PANTHER" id="PTHR13301">
    <property type="entry name" value="X-BOX TRANSCRIPTION FACTOR-RELATED"/>
    <property type="match status" value="1"/>
</dbReference>
<evidence type="ECO:0000256" key="7">
    <source>
        <dbReference type="ARBA" id="ARBA00023136"/>
    </source>
</evidence>
<comment type="subcellular location">
    <subcellularLocation>
        <location evidence="1">Golgi apparatus membrane</location>
        <topology evidence="1">Multi-pass membrane protein</topology>
    </subcellularLocation>
</comment>
<dbReference type="InterPro" id="IPR005150">
    <property type="entry name" value="Cellulose_synth"/>
</dbReference>
<evidence type="ECO:0000256" key="4">
    <source>
        <dbReference type="ARBA" id="ARBA00022692"/>
    </source>
</evidence>
<dbReference type="Pfam" id="PF03552">
    <property type="entry name" value="Cellulose_synt"/>
    <property type="match status" value="1"/>
</dbReference>
<dbReference type="AlphaFoldDB" id="A0AAV5CK44"/>
<evidence type="ECO:0000256" key="11">
    <source>
        <dbReference type="PIRSR" id="PIRSR605150-2"/>
    </source>
</evidence>
<keyword evidence="8" id="KW-0961">Cell wall biogenesis/degradation</keyword>
<keyword evidence="7 12" id="KW-0472">Membrane</keyword>
<accession>A0AAV5CK44</accession>
<sequence length="294" mass="33543">MESRLFATEKFGGRAVYRFHAVTVFLGICLVLYYRVTHVPGSGAGRAAWLGMLAAELWFAFYWVITQSVRWSPIRRRTFKDRLAARYGERLPCVDIFVCTADPKSEPPSLVIATVLSVMAYNYPSEKLSVYLSDDGGSILTFYALWEASTFAKHWLPFCKRYNIQPRSPAAYFSESDKPHDLHVLKEWSFIKGLYEEMTERIDSAAMSGEIPEQIRVNHKGFAEWNTGITSKDHQPIVQIRVSSVISNSPIIMNVDCDMYSNNSDSIRDALCFFLDEANGHKIGFVQYPQNYII</sequence>
<evidence type="ECO:0000256" key="8">
    <source>
        <dbReference type="ARBA" id="ARBA00023316"/>
    </source>
</evidence>
<dbReference type="Proteomes" id="UP001054889">
    <property type="component" value="Unassembled WGS sequence"/>
</dbReference>
<dbReference type="InterPro" id="IPR029044">
    <property type="entry name" value="Nucleotide-diphossugar_trans"/>
</dbReference>